<organism evidence="1 2">
    <name type="scientific">Budvicia aquatica</name>
    <dbReference type="NCBI Taxonomy" id="82979"/>
    <lineage>
        <taxon>Bacteria</taxon>
        <taxon>Pseudomonadati</taxon>
        <taxon>Pseudomonadota</taxon>
        <taxon>Gammaproteobacteria</taxon>
        <taxon>Enterobacterales</taxon>
        <taxon>Budviciaceae</taxon>
        <taxon>Budvicia</taxon>
    </lineage>
</organism>
<sequence length="177" mass="20496">MSMDTTKELIFQDEMIAQMEDKGWIRGKPEGYDRERALYSQDVIAFVQNTQPLEWEKFSKIYPTDTERHFLDLLVAQLKKADNNATDQLSRTYGTLGVLRHGIKSHNARFSLCQFKPEHNLNPETLARYKQNICRIVPELVYSPYATKAALDETGSVAKKWAYRFGAVYQRLADCHT</sequence>
<reference evidence="1 2" key="1">
    <citation type="submission" date="2019-03" db="EMBL/GenBank/DDBJ databases">
        <authorList>
            <consortium name="Pathogen Informatics"/>
        </authorList>
    </citation>
    <scope>NUCLEOTIDE SEQUENCE [LARGE SCALE GENOMIC DNA]</scope>
    <source>
        <strain evidence="1 2">NCTC12282</strain>
    </source>
</reference>
<evidence type="ECO:0000313" key="2">
    <source>
        <dbReference type="Proteomes" id="UP000373449"/>
    </source>
</evidence>
<proteinExistence type="predicted"/>
<dbReference type="EMBL" id="CAADJA010000002">
    <property type="protein sequence ID" value="VFS48184.1"/>
    <property type="molecule type" value="Genomic_DNA"/>
</dbReference>
<dbReference type="AlphaFoldDB" id="A0A484ZIG1"/>
<dbReference type="Proteomes" id="UP000373449">
    <property type="component" value="Unassembled WGS sequence"/>
</dbReference>
<evidence type="ECO:0000313" key="1">
    <source>
        <dbReference type="EMBL" id="VFS48184.1"/>
    </source>
</evidence>
<gene>
    <name evidence="1" type="ORF">NCTC12282_03068</name>
</gene>
<accession>A0A484ZIG1</accession>
<dbReference type="REBASE" id="421542">
    <property type="entry name" value="Baq12282IP"/>
</dbReference>
<name>A0A484ZIG1_9GAMM</name>
<protein>
    <submittedName>
        <fullName evidence="1">Uncharacterized protein</fullName>
    </submittedName>
</protein>